<name>A0A9Q3EVR2_9BASI</name>
<accession>A0A9Q3EVR2</accession>
<gene>
    <name evidence="1" type="ORF">O181_067819</name>
</gene>
<proteinExistence type="predicted"/>
<dbReference type="EMBL" id="AVOT02034071">
    <property type="protein sequence ID" value="MBW0528104.1"/>
    <property type="molecule type" value="Genomic_DNA"/>
</dbReference>
<comment type="caution">
    <text evidence="1">The sequence shown here is derived from an EMBL/GenBank/DDBJ whole genome shotgun (WGS) entry which is preliminary data.</text>
</comment>
<dbReference type="Proteomes" id="UP000765509">
    <property type="component" value="Unassembled WGS sequence"/>
</dbReference>
<organism evidence="1 2">
    <name type="scientific">Austropuccinia psidii MF-1</name>
    <dbReference type="NCBI Taxonomy" id="1389203"/>
    <lineage>
        <taxon>Eukaryota</taxon>
        <taxon>Fungi</taxon>
        <taxon>Dikarya</taxon>
        <taxon>Basidiomycota</taxon>
        <taxon>Pucciniomycotina</taxon>
        <taxon>Pucciniomycetes</taxon>
        <taxon>Pucciniales</taxon>
        <taxon>Sphaerophragmiaceae</taxon>
        <taxon>Austropuccinia</taxon>
    </lineage>
</organism>
<keyword evidence="2" id="KW-1185">Reference proteome</keyword>
<protein>
    <submittedName>
        <fullName evidence="1">Uncharacterized protein</fullName>
    </submittedName>
</protein>
<evidence type="ECO:0000313" key="1">
    <source>
        <dbReference type="EMBL" id="MBW0528104.1"/>
    </source>
</evidence>
<dbReference type="AlphaFoldDB" id="A0A9Q3EVR2"/>
<sequence>MNYSEEEALTKLPEASSGPNFYGVGEHDHIELIDHIFGLFTDVPNIPYYWITARLNTAYKGHGSIWYTEMKEMYGRRNWPWWKSQIIQKKGNVAGEYLENHFPNWEKKLSPTKSKNIKSESGQIKSIWTIIKDIIVPHGKVGFRLNQEFVVLHSSHIQGLLLGTDYQIMYGIDI</sequence>
<dbReference type="OrthoDB" id="2507294at2759"/>
<reference evidence="1" key="1">
    <citation type="submission" date="2021-03" db="EMBL/GenBank/DDBJ databases">
        <title>Draft genome sequence of rust myrtle Austropuccinia psidii MF-1, a brazilian biotype.</title>
        <authorList>
            <person name="Quecine M.C."/>
            <person name="Pachon D.M.R."/>
            <person name="Bonatelli M.L."/>
            <person name="Correr F.H."/>
            <person name="Franceschini L.M."/>
            <person name="Leite T.F."/>
            <person name="Margarido G.R.A."/>
            <person name="Almeida C.A."/>
            <person name="Ferrarezi J.A."/>
            <person name="Labate C.A."/>
        </authorList>
    </citation>
    <scope>NUCLEOTIDE SEQUENCE</scope>
    <source>
        <strain evidence="1">MF-1</strain>
    </source>
</reference>
<evidence type="ECO:0000313" key="2">
    <source>
        <dbReference type="Proteomes" id="UP000765509"/>
    </source>
</evidence>